<dbReference type="Gene3D" id="3.30.565.10">
    <property type="entry name" value="Histidine kinase-like ATPase, C-terminal domain"/>
    <property type="match status" value="1"/>
</dbReference>
<keyword evidence="2 8" id="KW-0418">Kinase</keyword>
<dbReference type="PROSITE" id="PS50109">
    <property type="entry name" value="HIS_KIN"/>
    <property type="match status" value="1"/>
</dbReference>
<feature type="repeat" description="TPR" evidence="4">
    <location>
        <begin position="223"/>
        <end position="256"/>
    </location>
</feature>
<dbReference type="CDD" id="cd16917">
    <property type="entry name" value="HATPase_UhpB-NarQ-NarX-like"/>
    <property type="match status" value="1"/>
</dbReference>
<evidence type="ECO:0000256" key="3">
    <source>
        <dbReference type="ARBA" id="ARBA00023012"/>
    </source>
</evidence>
<keyword evidence="6" id="KW-0812">Transmembrane</keyword>
<keyword evidence="1" id="KW-0808">Transferase</keyword>
<dbReference type="SMART" id="SM00387">
    <property type="entry name" value="HATPase_c"/>
    <property type="match status" value="1"/>
</dbReference>
<accession>A0A9X1QXS9</accession>
<dbReference type="SUPFAM" id="SSF48452">
    <property type="entry name" value="TPR-like"/>
    <property type="match status" value="2"/>
</dbReference>
<dbReference type="InterPro" id="IPR019734">
    <property type="entry name" value="TPR_rpt"/>
</dbReference>
<keyword evidence="6" id="KW-0472">Membrane</keyword>
<evidence type="ECO:0000256" key="1">
    <source>
        <dbReference type="ARBA" id="ARBA00022679"/>
    </source>
</evidence>
<feature type="transmembrane region" description="Helical" evidence="6">
    <location>
        <begin position="341"/>
        <end position="360"/>
    </location>
</feature>
<dbReference type="AlphaFoldDB" id="A0A9X1QXS9"/>
<dbReference type="InterPro" id="IPR050482">
    <property type="entry name" value="Sensor_HK_TwoCompSys"/>
</dbReference>
<evidence type="ECO:0000313" key="8">
    <source>
        <dbReference type="EMBL" id="MCG2418514.1"/>
    </source>
</evidence>
<evidence type="ECO:0000256" key="6">
    <source>
        <dbReference type="SAM" id="Phobius"/>
    </source>
</evidence>
<gene>
    <name evidence="8" type="ORF">K8089_05720</name>
</gene>
<dbReference type="Pfam" id="PF02518">
    <property type="entry name" value="HATPase_c"/>
    <property type="match status" value="1"/>
</dbReference>
<dbReference type="Gene3D" id="1.25.40.10">
    <property type="entry name" value="Tetratricopeptide repeat domain"/>
    <property type="match status" value="3"/>
</dbReference>
<dbReference type="GO" id="GO:0000155">
    <property type="term" value="F:phosphorelay sensor kinase activity"/>
    <property type="evidence" value="ECO:0007669"/>
    <property type="project" value="InterPro"/>
</dbReference>
<dbReference type="InterPro" id="IPR036890">
    <property type="entry name" value="HATPase_C_sf"/>
</dbReference>
<dbReference type="InterPro" id="IPR011712">
    <property type="entry name" value="Sig_transdc_His_kin_sub3_dim/P"/>
</dbReference>
<dbReference type="GO" id="GO:0046983">
    <property type="term" value="F:protein dimerization activity"/>
    <property type="evidence" value="ECO:0007669"/>
    <property type="project" value="InterPro"/>
</dbReference>
<dbReference type="PROSITE" id="PS50005">
    <property type="entry name" value="TPR"/>
    <property type="match status" value="2"/>
</dbReference>
<name>A0A9X1QXS9_9FLAO</name>
<dbReference type="PANTHER" id="PTHR24421">
    <property type="entry name" value="NITRATE/NITRITE SENSOR PROTEIN NARX-RELATED"/>
    <property type="match status" value="1"/>
</dbReference>
<keyword evidence="6" id="KW-1133">Transmembrane helix</keyword>
<reference evidence="8" key="1">
    <citation type="submission" date="2021-09" db="EMBL/GenBank/DDBJ databases">
        <title>Genome of Aequorivita sp. strain F47161.</title>
        <authorList>
            <person name="Wang Y."/>
        </authorList>
    </citation>
    <scope>NUCLEOTIDE SEQUENCE</scope>
    <source>
        <strain evidence="8">F47161</strain>
    </source>
</reference>
<dbReference type="Proteomes" id="UP001139461">
    <property type="component" value="Unassembled WGS sequence"/>
</dbReference>
<dbReference type="EMBL" id="JAIRBA010000007">
    <property type="protein sequence ID" value="MCG2418514.1"/>
    <property type="molecule type" value="Genomic_DNA"/>
</dbReference>
<keyword evidence="5" id="KW-0175">Coiled coil</keyword>
<feature type="domain" description="Histidine kinase" evidence="7">
    <location>
        <begin position="399"/>
        <end position="591"/>
    </location>
</feature>
<dbReference type="InterPro" id="IPR011990">
    <property type="entry name" value="TPR-like_helical_dom_sf"/>
</dbReference>
<feature type="repeat" description="TPR" evidence="4">
    <location>
        <begin position="64"/>
        <end position="97"/>
    </location>
</feature>
<organism evidence="8 9">
    <name type="scientific">Aequorivita vitellina</name>
    <dbReference type="NCBI Taxonomy" id="2874475"/>
    <lineage>
        <taxon>Bacteria</taxon>
        <taxon>Pseudomonadati</taxon>
        <taxon>Bacteroidota</taxon>
        <taxon>Flavobacteriia</taxon>
        <taxon>Flavobacteriales</taxon>
        <taxon>Flavobacteriaceae</taxon>
        <taxon>Aequorivita</taxon>
    </lineage>
</organism>
<dbReference type="SUPFAM" id="SSF55874">
    <property type="entry name" value="ATPase domain of HSP90 chaperone/DNA topoisomerase II/histidine kinase"/>
    <property type="match status" value="1"/>
</dbReference>
<evidence type="ECO:0000313" key="9">
    <source>
        <dbReference type="Proteomes" id="UP001139461"/>
    </source>
</evidence>
<dbReference type="InterPro" id="IPR003594">
    <property type="entry name" value="HATPase_dom"/>
</dbReference>
<keyword evidence="3" id="KW-0902">Two-component regulatory system</keyword>
<sequence>MTRNLLLYIFCCCTVSLYSQSKEQVDSINKLYIQGLNIPQDSIVVLFQNNAKDAEKISYKLGVADAYFQLSLVYGYQGKYEKATKSTIEAIKIYEAENKLDRLADYYGEMGYGLKYKDLPTALQYMQKGKAIAEANNFENELKDIYNNYGVLKEINNELDSALYYFNKGLEIKLKLNDTIGIPYSWSNLAGAYGLQENFSKSREYFNKSLQQRLIWADSIGIAENYTQLGEVYMAEKKWKEAIPFMHKSLPISLQKQYQNLTQYNYKMLSDIYKKLNNADSALYYFEQYAAVKDSVRGLKVEEKIAALNVEFETEKKENQILQQRAQLVEKDLQVRRKNTFIFGSLGLALVLGLLGYLFYNQQKLKNRQLQKEGELKTALAKIETQNKLQEQRLRISRDLHDNIGAQLTFIISSIDNLKYGFSDIGEKLSNKLSNISAFTSQTIYELRDTIWAMNKEQITFEDLQVRIANFIEHAQNASDQTEFSFHIAENVDETHLFSSVEGMNIYRIIQEAVNNALKHAKADEIEVNISRKQNQYQLEIIDNGKGFEQTSIELGNGLNNMKKRAREIGGNIDFVSNINKGTRVALNFPV</sequence>
<dbReference type="InterPro" id="IPR005467">
    <property type="entry name" value="His_kinase_dom"/>
</dbReference>
<feature type="coiled-coil region" evidence="5">
    <location>
        <begin position="305"/>
        <end position="332"/>
    </location>
</feature>
<dbReference type="Gene3D" id="1.20.5.1930">
    <property type="match status" value="1"/>
</dbReference>
<dbReference type="GO" id="GO:0016020">
    <property type="term" value="C:membrane"/>
    <property type="evidence" value="ECO:0007669"/>
    <property type="project" value="InterPro"/>
</dbReference>
<dbReference type="Pfam" id="PF07730">
    <property type="entry name" value="HisKA_3"/>
    <property type="match status" value="1"/>
</dbReference>
<keyword evidence="4" id="KW-0802">TPR repeat</keyword>
<evidence type="ECO:0000256" key="5">
    <source>
        <dbReference type="SAM" id="Coils"/>
    </source>
</evidence>
<evidence type="ECO:0000256" key="4">
    <source>
        <dbReference type="PROSITE-ProRule" id="PRU00339"/>
    </source>
</evidence>
<evidence type="ECO:0000259" key="7">
    <source>
        <dbReference type="PROSITE" id="PS50109"/>
    </source>
</evidence>
<protein>
    <submittedName>
        <fullName evidence="8">Sensor histidine kinase</fullName>
    </submittedName>
</protein>
<comment type="caution">
    <text evidence="8">The sequence shown here is derived from an EMBL/GenBank/DDBJ whole genome shotgun (WGS) entry which is preliminary data.</text>
</comment>
<proteinExistence type="predicted"/>
<evidence type="ECO:0000256" key="2">
    <source>
        <dbReference type="ARBA" id="ARBA00022777"/>
    </source>
</evidence>
<dbReference type="Pfam" id="PF13181">
    <property type="entry name" value="TPR_8"/>
    <property type="match status" value="1"/>
</dbReference>
<dbReference type="RefSeq" id="WP_237602324.1">
    <property type="nucleotide sequence ID" value="NZ_JAIRBA010000007.1"/>
</dbReference>
<dbReference type="SMART" id="SM00028">
    <property type="entry name" value="TPR"/>
    <property type="match status" value="4"/>
</dbReference>
<keyword evidence="9" id="KW-1185">Reference proteome</keyword>